<sequence length="277" mass="30576">MSDQELPAADQLDDDLEPLAKEVADAVISSEEHFGQLEPGADSDEDDAPPRDLAVVRRDAALARRLGDAVHDRIDQLAAIEETFEVDAYTWLADIPFELADHGQLDEAIDLCTALARSLASPSLVCDRAMLLVQAEREDEARQQIEDLRASFPDDLEVLDSVADVLMELGDDDEAEILSRRVREDATEDEIELRLSSTERLVELLRTRGEEDEANELESELDDLDRRVGEYLDAHAAGLPPRLDAPSEPVRRNGAKVGRNDACPCGSGKKFKKCCGQ</sequence>
<protein>
    <submittedName>
        <fullName evidence="3">SEC-C domain-containing protein</fullName>
    </submittedName>
</protein>
<reference evidence="3 4" key="1">
    <citation type="submission" date="2021-12" db="EMBL/GenBank/DDBJ databases">
        <title>Discovery of the Pendulisporaceae a myxobacterial family with distinct sporulation behavior and unique specialized metabolism.</title>
        <authorList>
            <person name="Garcia R."/>
            <person name="Popoff A."/>
            <person name="Bader C.D."/>
            <person name="Loehr J."/>
            <person name="Walesch S."/>
            <person name="Walt C."/>
            <person name="Boldt J."/>
            <person name="Bunk B."/>
            <person name="Haeckl F.J.F.P.J."/>
            <person name="Gunesch A.P."/>
            <person name="Birkelbach J."/>
            <person name="Nuebel U."/>
            <person name="Pietschmann T."/>
            <person name="Bach T."/>
            <person name="Mueller R."/>
        </authorList>
    </citation>
    <scope>NUCLEOTIDE SEQUENCE [LARGE SCALE GENOMIC DNA]</scope>
    <source>
        <strain evidence="3 4">MSr11954</strain>
    </source>
</reference>
<gene>
    <name evidence="3" type="ORF">LZC94_24860</name>
</gene>
<evidence type="ECO:0000256" key="1">
    <source>
        <dbReference type="SAM" id="Coils"/>
    </source>
</evidence>
<feature type="region of interest" description="Disordered" evidence="2">
    <location>
        <begin position="31"/>
        <end position="50"/>
    </location>
</feature>
<evidence type="ECO:0000313" key="4">
    <source>
        <dbReference type="Proteomes" id="UP001370348"/>
    </source>
</evidence>
<proteinExistence type="predicted"/>
<dbReference type="Pfam" id="PF02810">
    <property type="entry name" value="SEC-C"/>
    <property type="match status" value="1"/>
</dbReference>
<dbReference type="PANTHER" id="PTHR33747">
    <property type="entry name" value="UPF0225 PROTEIN SCO1677"/>
    <property type="match status" value="1"/>
</dbReference>
<name>A0ABZ2LMV2_9BACT</name>
<dbReference type="Gene3D" id="3.10.450.50">
    <property type="match status" value="1"/>
</dbReference>
<dbReference type="SUPFAM" id="SSF48452">
    <property type="entry name" value="TPR-like"/>
    <property type="match status" value="1"/>
</dbReference>
<dbReference type="PANTHER" id="PTHR33747:SF1">
    <property type="entry name" value="ADENYLATE CYCLASE-ASSOCIATED CAP C-TERMINAL DOMAIN-CONTAINING PROTEIN"/>
    <property type="match status" value="1"/>
</dbReference>
<keyword evidence="1" id="KW-0175">Coiled coil</keyword>
<dbReference type="InterPro" id="IPR011990">
    <property type="entry name" value="TPR-like_helical_dom_sf"/>
</dbReference>
<evidence type="ECO:0000256" key="2">
    <source>
        <dbReference type="SAM" id="MobiDB-lite"/>
    </source>
</evidence>
<feature type="coiled-coil region" evidence="1">
    <location>
        <begin position="207"/>
        <end position="234"/>
    </location>
</feature>
<dbReference type="InterPro" id="IPR004027">
    <property type="entry name" value="SEC_C_motif"/>
</dbReference>
<dbReference type="SUPFAM" id="SSF103642">
    <property type="entry name" value="Sec-C motif"/>
    <property type="match status" value="1"/>
</dbReference>
<evidence type="ECO:0000313" key="3">
    <source>
        <dbReference type="EMBL" id="WXB11101.1"/>
    </source>
</evidence>
<accession>A0ABZ2LMV2</accession>
<dbReference type="EMBL" id="CP089984">
    <property type="protein sequence ID" value="WXB11101.1"/>
    <property type="molecule type" value="Genomic_DNA"/>
</dbReference>
<dbReference type="RefSeq" id="WP_394820716.1">
    <property type="nucleotide sequence ID" value="NZ_CP089984.1"/>
</dbReference>
<feature type="region of interest" description="Disordered" evidence="2">
    <location>
        <begin position="237"/>
        <end position="259"/>
    </location>
</feature>
<keyword evidence="4" id="KW-1185">Reference proteome</keyword>
<dbReference type="Proteomes" id="UP001370348">
    <property type="component" value="Chromosome"/>
</dbReference>
<organism evidence="3 4">
    <name type="scientific">Pendulispora albinea</name>
    <dbReference type="NCBI Taxonomy" id="2741071"/>
    <lineage>
        <taxon>Bacteria</taxon>
        <taxon>Pseudomonadati</taxon>
        <taxon>Myxococcota</taxon>
        <taxon>Myxococcia</taxon>
        <taxon>Myxococcales</taxon>
        <taxon>Sorangiineae</taxon>
        <taxon>Pendulisporaceae</taxon>
        <taxon>Pendulispora</taxon>
    </lineage>
</organism>